<feature type="compositionally biased region" description="Basic and acidic residues" evidence="1">
    <location>
        <begin position="184"/>
        <end position="201"/>
    </location>
</feature>
<name>A0A8X8ZVS2_SALSN</name>
<reference evidence="2" key="2">
    <citation type="submission" date="2020-08" db="EMBL/GenBank/DDBJ databases">
        <title>Plant Genome Project.</title>
        <authorList>
            <person name="Zhang R.-G."/>
        </authorList>
    </citation>
    <scope>NUCLEOTIDE SEQUENCE</scope>
    <source>
        <strain evidence="2">Huo1</strain>
        <tissue evidence="2">Leaf</tissue>
    </source>
</reference>
<gene>
    <name evidence="2" type="ORF">SASPL_121078</name>
</gene>
<sequence>MSLGRKGSSESWLKRRPPEKEPTIEWSLAIEAATGKDEASTTEKVVTDFGTAMVGNTLGADDGGIGGEAMIEQMPVRNQKESNDQELARERPALIKEHVGETSRSETLRMPSRLSRIGEGEAKTSRKGAEKAVSDVGSASIQHKSISEADPKMKSLLSKSSEREGEHYHCRMILPTARRREIGIRTIERRLRKGSTKERPPVNDGGIRKKKKGQEESHCG</sequence>
<evidence type="ECO:0000256" key="1">
    <source>
        <dbReference type="SAM" id="MobiDB-lite"/>
    </source>
</evidence>
<reference evidence="2" key="1">
    <citation type="submission" date="2018-01" db="EMBL/GenBank/DDBJ databases">
        <authorList>
            <person name="Mao J.F."/>
        </authorList>
    </citation>
    <scope>NUCLEOTIDE SEQUENCE</scope>
    <source>
        <strain evidence="2">Huo1</strain>
        <tissue evidence="2">Leaf</tissue>
    </source>
</reference>
<feature type="compositionally biased region" description="Basic and acidic residues" evidence="1">
    <location>
        <begin position="117"/>
        <end position="133"/>
    </location>
</feature>
<keyword evidence="3" id="KW-1185">Reference proteome</keyword>
<feature type="region of interest" description="Disordered" evidence="1">
    <location>
        <begin position="1"/>
        <end position="25"/>
    </location>
</feature>
<comment type="caution">
    <text evidence="2">The sequence shown here is derived from an EMBL/GenBank/DDBJ whole genome shotgun (WGS) entry which is preliminary data.</text>
</comment>
<feature type="compositionally biased region" description="Basic and acidic residues" evidence="1">
    <location>
        <begin position="12"/>
        <end position="23"/>
    </location>
</feature>
<dbReference type="AlphaFoldDB" id="A0A8X8ZVS2"/>
<protein>
    <submittedName>
        <fullName evidence="2">Uncharacterized protein</fullName>
    </submittedName>
</protein>
<feature type="region of interest" description="Disordered" evidence="1">
    <location>
        <begin position="117"/>
        <end position="166"/>
    </location>
</feature>
<dbReference type="Proteomes" id="UP000298416">
    <property type="component" value="Unassembled WGS sequence"/>
</dbReference>
<dbReference type="EMBL" id="PNBA02000007">
    <property type="protein sequence ID" value="KAG6418872.1"/>
    <property type="molecule type" value="Genomic_DNA"/>
</dbReference>
<feature type="region of interest" description="Disordered" evidence="1">
    <location>
        <begin position="184"/>
        <end position="220"/>
    </location>
</feature>
<accession>A0A8X8ZVS2</accession>
<organism evidence="2">
    <name type="scientific">Salvia splendens</name>
    <name type="common">Scarlet sage</name>
    <dbReference type="NCBI Taxonomy" id="180675"/>
    <lineage>
        <taxon>Eukaryota</taxon>
        <taxon>Viridiplantae</taxon>
        <taxon>Streptophyta</taxon>
        <taxon>Embryophyta</taxon>
        <taxon>Tracheophyta</taxon>
        <taxon>Spermatophyta</taxon>
        <taxon>Magnoliopsida</taxon>
        <taxon>eudicotyledons</taxon>
        <taxon>Gunneridae</taxon>
        <taxon>Pentapetalae</taxon>
        <taxon>asterids</taxon>
        <taxon>lamiids</taxon>
        <taxon>Lamiales</taxon>
        <taxon>Lamiaceae</taxon>
        <taxon>Nepetoideae</taxon>
        <taxon>Mentheae</taxon>
        <taxon>Salviinae</taxon>
        <taxon>Salvia</taxon>
        <taxon>Salvia subgen. Calosphace</taxon>
        <taxon>core Calosphace</taxon>
    </lineage>
</organism>
<proteinExistence type="predicted"/>
<evidence type="ECO:0000313" key="2">
    <source>
        <dbReference type="EMBL" id="KAG6418872.1"/>
    </source>
</evidence>
<evidence type="ECO:0000313" key="3">
    <source>
        <dbReference type="Proteomes" id="UP000298416"/>
    </source>
</evidence>